<organism evidence="1 2">
    <name type="scientific">Accipiter nisus</name>
    <name type="common">Eurasian sparrowhawk</name>
    <dbReference type="NCBI Taxonomy" id="211598"/>
    <lineage>
        <taxon>Eukaryota</taxon>
        <taxon>Metazoa</taxon>
        <taxon>Chordata</taxon>
        <taxon>Craniata</taxon>
        <taxon>Vertebrata</taxon>
        <taxon>Euteleostomi</taxon>
        <taxon>Archelosauria</taxon>
        <taxon>Archosauria</taxon>
        <taxon>Dinosauria</taxon>
        <taxon>Saurischia</taxon>
        <taxon>Theropoda</taxon>
        <taxon>Coelurosauria</taxon>
        <taxon>Aves</taxon>
        <taxon>Neognathae</taxon>
        <taxon>Neoaves</taxon>
        <taxon>Telluraves</taxon>
        <taxon>Accipitrimorphae</taxon>
        <taxon>Accipitriformes</taxon>
        <taxon>Accipitridae</taxon>
        <taxon>Accipitrinae</taxon>
        <taxon>Accipiter</taxon>
    </lineage>
</organism>
<protein>
    <submittedName>
        <fullName evidence="1">Uncharacterized protein</fullName>
    </submittedName>
</protein>
<name>A0A8B9RPM3_9AVES</name>
<accession>A0A8B9RPM3</accession>
<reference evidence="1" key="2">
    <citation type="submission" date="2025-09" db="UniProtKB">
        <authorList>
            <consortium name="Ensembl"/>
        </authorList>
    </citation>
    <scope>IDENTIFICATION</scope>
</reference>
<dbReference type="Proteomes" id="UP000694541">
    <property type="component" value="Unplaced"/>
</dbReference>
<dbReference type="AlphaFoldDB" id="A0A8B9RPM3"/>
<keyword evidence="2" id="KW-1185">Reference proteome</keyword>
<evidence type="ECO:0000313" key="2">
    <source>
        <dbReference type="Proteomes" id="UP000694541"/>
    </source>
</evidence>
<reference evidence="1" key="1">
    <citation type="submission" date="2025-08" db="UniProtKB">
        <authorList>
            <consortium name="Ensembl"/>
        </authorList>
    </citation>
    <scope>IDENTIFICATION</scope>
</reference>
<dbReference type="Ensembl" id="ENSANIT00000001183.1">
    <property type="protein sequence ID" value="ENSANIP00000001154.1"/>
    <property type="gene ID" value="ENSANIG00000000859.1"/>
</dbReference>
<evidence type="ECO:0000313" key="1">
    <source>
        <dbReference type="Ensembl" id="ENSANIP00000001154.1"/>
    </source>
</evidence>
<sequence>MATERETLLEKAYPEAQAFCQKHGLMFEVNHFSPVYPVQKPLKYKHTTLEEIEAYQKLSAGPTFIVSSSTAVHTQFPMAKVRHREQATCTQEVYWTSKVVFKSN</sequence>
<proteinExistence type="predicted"/>